<keyword evidence="3" id="KW-1185">Reference proteome</keyword>
<feature type="transmembrane region" description="Helical" evidence="1">
    <location>
        <begin position="12"/>
        <end position="30"/>
    </location>
</feature>
<dbReference type="Proteomes" id="UP001500027">
    <property type="component" value="Unassembled WGS sequence"/>
</dbReference>
<feature type="transmembrane region" description="Helical" evidence="1">
    <location>
        <begin position="68"/>
        <end position="87"/>
    </location>
</feature>
<evidence type="ECO:0000256" key="1">
    <source>
        <dbReference type="SAM" id="Phobius"/>
    </source>
</evidence>
<sequence>MTNQDIAEGKGLAIVSYLAIIGIIIAYFMNNDKKNPFTSFHIRQSIGLWLMFHLLGFVASAFDSWSVSSGFYIFFSVLFIYGLIGAIGGKVQTVPLLGEQFQKWFSGIGR</sequence>
<dbReference type="EMBL" id="BAABAV010000001">
    <property type="protein sequence ID" value="GAA4269623.1"/>
    <property type="molecule type" value="Genomic_DNA"/>
</dbReference>
<proteinExistence type="predicted"/>
<keyword evidence="1" id="KW-1133">Transmembrane helix</keyword>
<name>A0ABP8EBK7_9FLAO</name>
<dbReference type="RefSeq" id="WP_139000480.1">
    <property type="nucleotide sequence ID" value="NZ_BAABAV010000001.1"/>
</dbReference>
<reference evidence="3" key="1">
    <citation type="journal article" date="2019" name="Int. J. Syst. Evol. Microbiol.">
        <title>The Global Catalogue of Microorganisms (GCM) 10K type strain sequencing project: providing services to taxonomists for standard genome sequencing and annotation.</title>
        <authorList>
            <consortium name="The Broad Institute Genomics Platform"/>
            <consortium name="The Broad Institute Genome Sequencing Center for Infectious Disease"/>
            <person name="Wu L."/>
            <person name="Ma J."/>
        </authorList>
    </citation>
    <scope>NUCLEOTIDE SEQUENCE [LARGE SCALE GENOMIC DNA]</scope>
    <source>
        <strain evidence="3">JCM 17452</strain>
    </source>
</reference>
<keyword evidence="1" id="KW-0472">Membrane</keyword>
<feature type="transmembrane region" description="Helical" evidence="1">
    <location>
        <begin position="42"/>
        <end position="62"/>
    </location>
</feature>
<evidence type="ECO:0000313" key="2">
    <source>
        <dbReference type="EMBL" id="GAA4269623.1"/>
    </source>
</evidence>
<gene>
    <name evidence="2" type="ORF">GCM10022257_17240</name>
</gene>
<accession>A0ABP8EBK7</accession>
<protein>
    <submittedName>
        <fullName evidence="2">Membrane protein</fullName>
    </submittedName>
</protein>
<evidence type="ECO:0000313" key="3">
    <source>
        <dbReference type="Proteomes" id="UP001500027"/>
    </source>
</evidence>
<comment type="caution">
    <text evidence="2">The sequence shown here is derived from an EMBL/GenBank/DDBJ whole genome shotgun (WGS) entry which is preliminary data.</text>
</comment>
<keyword evidence="1" id="KW-0812">Transmembrane</keyword>
<organism evidence="2 3">
    <name type="scientific">Hyunsoonleella aestuarii</name>
    <dbReference type="NCBI Taxonomy" id="912802"/>
    <lineage>
        <taxon>Bacteria</taxon>
        <taxon>Pseudomonadati</taxon>
        <taxon>Bacteroidota</taxon>
        <taxon>Flavobacteriia</taxon>
        <taxon>Flavobacteriales</taxon>
        <taxon>Flavobacteriaceae</taxon>
    </lineage>
</organism>